<proteinExistence type="predicted"/>
<evidence type="ECO:0000256" key="1">
    <source>
        <dbReference type="SAM" id="MobiDB-lite"/>
    </source>
</evidence>
<dbReference type="Proteomes" id="UP000799302">
    <property type="component" value="Unassembled WGS sequence"/>
</dbReference>
<keyword evidence="3" id="KW-1185">Reference proteome</keyword>
<protein>
    <submittedName>
        <fullName evidence="2">Uncharacterized protein</fullName>
    </submittedName>
</protein>
<organism evidence="2 3">
    <name type="scientific">Microthyrium microscopicum</name>
    <dbReference type="NCBI Taxonomy" id="703497"/>
    <lineage>
        <taxon>Eukaryota</taxon>
        <taxon>Fungi</taxon>
        <taxon>Dikarya</taxon>
        <taxon>Ascomycota</taxon>
        <taxon>Pezizomycotina</taxon>
        <taxon>Dothideomycetes</taxon>
        <taxon>Dothideomycetes incertae sedis</taxon>
        <taxon>Microthyriales</taxon>
        <taxon>Microthyriaceae</taxon>
        <taxon>Microthyrium</taxon>
    </lineage>
</organism>
<feature type="region of interest" description="Disordered" evidence="1">
    <location>
        <begin position="1"/>
        <end position="24"/>
    </location>
</feature>
<evidence type="ECO:0000313" key="3">
    <source>
        <dbReference type="Proteomes" id="UP000799302"/>
    </source>
</evidence>
<evidence type="ECO:0000313" key="2">
    <source>
        <dbReference type="EMBL" id="KAF2665927.1"/>
    </source>
</evidence>
<dbReference type="AlphaFoldDB" id="A0A6A6U3C7"/>
<accession>A0A6A6U3C7</accession>
<dbReference type="EMBL" id="MU004239">
    <property type="protein sequence ID" value="KAF2665927.1"/>
    <property type="molecule type" value="Genomic_DNA"/>
</dbReference>
<name>A0A6A6U3C7_9PEZI</name>
<sequence>MPRFRLFDPESRPSKPKDPTKRRSTIDDFPAWLKVAMQYTFNHSTNFGGGAEFCRRYDHWDCEGSSRGPARACKCLSCKTPTNIYDNHMSGLDEELTLSEIEQDMNLSANEDEREAIACYCDIDAWDCKCGPKDSECDCLLEEEDNWSHAGSLYEEYDNHNFSREKRKRELKIGKFIKKNGEKAYQAKCATVKSNHLARREKAKARKVEKFETAKAELLAQNESYEKKVQAVYATLKDSRKAGEKGEKLPFKDMVGQRFRLYSSDMVKFDSYDDAYPPVQFSDQIHEVELLLSKDSACEEQEEPEGKSRVLCARIVIHDTPVFGTANFKLPKRARRKARKVRADEGKYDVSIQFIGKRCLKLHIQKALFDRIIIPDDHIPDVLEFCGVWHGPAT</sequence>
<reference evidence="2" key="1">
    <citation type="journal article" date="2020" name="Stud. Mycol.">
        <title>101 Dothideomycetes genomes: a test case for predicting lifestyles and emergence of pathogens.</title>
        <authorList>
            <person name="Haridas S."/>
            <person name="Albert R."/>
            <person name="Binder M."/>
            <person name="Bloem J."/>
            <person name="Labutti K."/>
            <person name="Salamov A."/>
            <person name="Andreopoulos B."/>
            <person name="Baker S."/>
            <person name="Barry K."/>
            <person name="Bills G."/>
            <person name="Bluhm B."/>
            <person name="Cannon C."/>
            <person name="Castanera R."/>
            <person name="Culley D."/>
            <person name="Daum C."/>
            <person name="Ezra D."/>
            <person name="Gonzalez J."/>
            <person name="Henrissat B."/>
            <person name="Kuo A."/>
            <person name="Liang C."/>
            <person name="Lipzen A."/>
            <person name="Lutzoni F."/>
            <person name="Magnuson J."/>
            <person name="Mondo S."/>
            <person name="Nolan M."/>
            <person name="Ohm R."/>
            <person name="Pangilinan J."/>
            <person name="Park H.-J."/>
            <person name="Ramirez L."/>
            <person name="Alfaro M."/>
            <person name="Sun H."/>
            <person name="Tritt A."/>
            <person name="Yoshinaga Y."/>
            <person name="Zwiers L.-H."/>
            <person name="Turgeon B."/>
            <person name="Goodwin S."/>
            <person name="Spatafora J."/>
            <person name="Crous P."/>
            <person name="Grigoriev I."/>
        </authorList>
    </citation>
    <scope>NUCLEOTIDE SEQUENCE</scope>
    <source>
        <strain evidence="2">CBS 115976</strain>
    </source>
</reference>
<gene>
    <name evidence="2" type="ORF">BT63DRAFT_416361</name>
</gene>